<evidence type="ECO:0000256" key="2">
    <source>
        <dbReference type="ARBA" id="ARBA00010961"/>
    </source>
</evidence>
<dbReference type="PANTHER" id="PTHR33217:SF8">
    <property type="entry name" value="MUTATOR FAMILY TRANSPOSASE"/>
    <property type="match status" value="1"/>
</dbReference>
<keyword evidence="7" id="KW-0614">Plasmid</keyword>
<keyword evidence="5 6" id="KW-0233">DNA recombination</keyword>
<dbReference type="EMBL" id="CP024177">
    <property type="protein sequence ID" value="ATQ84210.1"/>
    <property type="molecule type" value="Genomic_DNA"/>
</dbReference>
<evidence type="ECO:0000256" key="3">
    <source>
        <dbReference type="ARBA" id="ARBA00022578"/>
    </source>
</evidence>
<dbReference type="InterPro" id="IPR001207">
    <property type="entry name" value="Transposase_mutator"/>
</dbReference>
<organism evidence="7">
    <name type="scientific">Faucicola osloensis</name>
    <name type="common">Moraxella osloensis</name>
    <dbReference type="NCBI Taxonomy" id="34062"/>
    <lineage>
        <taxon>Bacteria</taxon>
        <taxon>Pseudomonadati</taxon>
        <taxon>Pseudomonadota</taxon>
        <taxon>Gammaproteobacteria</taxon>
        <taxon>Moraxellales</taxon>
        <taxon>Moraxellaceae</taxon>
        <taxon>Faucicola</taxon>
    </lineage>
</organism>
<dbReference type="PANTHER" id="PTHR33217">
    <property type="entry name" value="TRANSPOSASE FOR INSERTION SEQUENCE ELEMENT IS1081"/>
    <property type="match status" value="1"/>
</dbReference>
<accession>A0AAD0AFZ5</accession>
<protein>
    <recommendedName>
        <fullName evidence="6">Mutator family transposase</fullName>
    </recommendedName>
</protein>
<evidence type="ECO:0000313" key="7">
    <source>
        <dbReference type="EMBL" id="ATQ84210.1"/>
    </source>
</evidence>
<dbReference type="AlphaFoldDB" id="A0AAD0AFZ5"/>
<evidence type="ECO:0000256" key="5">
    <source>
        <dbReference type="ARBA" id="ARBA00023172"/>
    </source>
</evidence>
<dbReference type="GO" id="GO:0006313">
    <property type="term" value="P:DNA transposition"/>
    <property type="evidence" value="ECO:0007669"/>
    <property type="project" value="UniProtKB-UniRule"/>
</dbReference>
<dbReference type="Pfam" id="PF00872">
    <property type="entry name" value="Transposase_mut"/>
    <property type="match status" value="1"/>
</dbReference>
<keyword evidence="4 6" id="KW-0238">DNA-binding</keyword>
<evidence type="ECO:0000256" key="4">
    <source>
        <dbReference type="ARBA" id="ARBA00023125"/>
    </source>
</evidence>
<dbReference type="GO" id="GO:0004803">
    <property type="term" value="F:transposase activity"/>
    <property type="evidence" value="ECO:0007669"/>
    <property type="project" value="UniProtKB-UniRule"/>
</dbReference>
<geneLocation type="plasmid" evidence="7">
    <name>pYHS1</name>
</geneLocation>
<keyword evidence="6" id="KW-0814">Transposable element</keyword>
<evidence type="ECO:0000256" key="1">
    <source>
        <dbReference type="ARBA" id="ARBA00002190"/>
    </source>
</evidence>
<comment type="similarity">
    <text evidence="2 6">Belongs to the transposase mutator family.</text>
</comment>
<reference evidence="7" key="1">
    <citation type="submission" date="2017-10" db="EMBL/GenBank/DDBJ databases">
        <title>Complete Genome Sequence from Moraxella oslensis YHS isolated from human skin.</title>
        <authorList>
            <person name="Lee K."/>
            <person name="Lim J.Y."/>
            <person name="Hwang I."/>
        </authorList>
    </citation>
    <scope>NUCLEOTIDE SEQUENCE</scope>
    <source>
        <strain evidence="7">YHS</strain>
        <plasmid evidence="7">pYHS1</plasmid>
    </source>
</reference>
<comment type="function">
    <text evidence="1 6">Required for the transposition of the insertion element.</text>
</comment>
<dbReference type="GO" id="GO:0003677">
    <property type="term" value="F:DNA binding"/>
    <property type="evidence" value="ECO:0007669"/>
    <property type="project" value="UniProtKB-UniRule"/>
</dbReference>
<proteinExistence type="inferred from homology"/>
<sequence>MLDQLLKDYQTLEQILGENGILKQLTKRLAERALQAEMTHHLGYAKHDYQGKDDKETFDDFNNHNADDDLLENELPSTEEENIQPSTISDEATILAGKPVRKKSNARNGTTKKTVLTDFGHIELDVPRDRECSFDPERGNSKVSLRPSARRRLCLSNC</sequence>
<gene>
    <name evidence="7" type="ORF">YHS_09720</name>
</gene>
<keyword evidence="3 6" id="KW-0815">Transposition</keyword>
<evidence type="ECO:0000256" key="6">
    <source>
        <dbReference type="RuleBase" id="RU365089"/>
    </source>
</evidence>
<name>A0AAD0AFZ5_FAUOS</name>